<protein>
    <submittedName>
        <fullName evidence="3">DUF4440 domain-containing protein</fullName>
    </submittedName>
</protein>
<dbReference type="RefSeq" id="WP_088873050.1">
    <property type="nucleotide sequence ID" value="NZ_CP022111.1"/>
</dbReference>
<dbReference type="Proteomes" id="UP000197153">
    <property type="component" value="Chromosome 2"/>
</dbReference>
<dbReference type="Gene3D" id="3.10.450.50">
    <property type="match status" value="1"/>
</dbReference>
<dbReference type="NCBIfam" id="TIGR02246">
    <property type="entry name" value="SgcJ/EcaC family oxidoreductase"/>
    <property type="match status" value="1"/>
</dbReference>
<accession>A0A248JV44</accession>
<dbReference type="InterPro" id="IPR011944">
    <property type="entry name" value="Steroid_delta5-4_isomerase"/>
</dbReference>
<dbReference type="KEGG" id="nao:Y958_16135"/>
<dbReference type="InterPro" id="IPR037401">
    <property type="entry name" value="SnoaL-like"/>
</dbReference>
<evidence type="ECO:0000259" key="2">
    <source>
        <dbReference type="Pfam" id="PF13474"/>
    </source>
</evidence>
<dbReference type="SUPFAM" id="SSF54427">
    <property type="entry name" value="NTF2-like"/>
    <property type="match status" value="1"/>
</dbReference>
<evidence type="ECO:0000313" key="3">
    <source>
        <dbReference type="EMBL" id="ASG22469.1"/>
    </source>
</evidence>
<dbReference type="EMBL" id="CP022111">
    <property type="protein sequence ID" value="ASG22469.1"/>
    <property type="molecule type" value="Genomic_DNA"/>
</dbReference>
<dbReference type="Pfam" id="PF13474">
    <property type="entry name" value="SnoaL_3"/>
    <property type="match status" value="1"/>
</dbReference>
<feature type="region of interest" description="Disordered" evidence="1">
    <location>
        <begin position="134"/>
        <end position="155"/>
    </location>
</feature>
<organism evidence="3 4">
    <name type="scientific">Nitrospirillum viridazoti CBAmc</name>
    <dbReference type="NCBI Taxonomy" id="1441467"/>
    <lineage>
        <taxon>Bacteria</taxon>
        <taxon>Pseudomonadati</taxon>
        <taxon>Pseudomonadota</taxon>
        <taxon>Alphaproteobacteria</taxon>
        <taxon>Rhodospirillales</taxon>
        <taxon>Azospirillaceae</taxon>
        <taxon>Nitrospirillum</taxon>
        <taxon>Nitrospirillum viridazoti</taxon>
    </lineage>
</organism>
<gene>
    <name evidence="3" type="ORF">Y958_16135</name>
</gene>
<evidence type="ECO:0000313" key="4">
    <source>
        <dbReference type="Proteomes" id="UP000197153"/>
    </source>
</evidence>
<keyword evidence="4" id="KW-1185">Reference proteome</keyword>
<name>A0A248JV44_9PROT</name>
<dbReference type="InterPro" id="IPR032710">
    <property type="entry name" value="NTF2-like_dom_sf"/>
</dbReference>
<sequence length="155" mass="17157">MEEEVKAVLEAYRQAVWNRDAAALLALYAEDVVVFDTWDTWSYPDRAAWRQSVEAWLGGLNDERVQVTAEAVRVVGGSEAAGLSAFLTYTALTPEGAKLRSMQNRLSWQLVKREGPQGKTAWLIAQEHTSVPIAPESLTGHLSRESDMDGPTLPE</sequence>
<evidence type="ECO:0000256" key="1">
    <source>
        <dbReference type="SAM" id="MobiDB-lite"/>
    </source>
</evidence>
<proteinExistence type="predicted"/>
<feature type="domain" description="SnoaL-like" evidence="2">
    <location>
        <begin position="5"/>
        <end position="133"/>
    </location>
</feature>
<dbReference type="AlphaFoldDB" id="A0A248JV44"/>
<reference evidence="3 4" key="1">
    <citation type="submission" date="2017-06" db="EMBL/GenBank/DDBJ databases">
        <title>Complete genome sequence of Nitrospirillum amazonense strain CBAmC, an endophytic nitrogen-fixing and plant growth-promoting bacterium, isolated from sugarcane.</title>
        <authorList>
            <person name="Schwab S."/>
            <person name="dos Santos Teixeira K.R."/>
            <person name="Simoes Araujo J.L."/>
            <person name="Soares Vidal M."/>
            <person name="Borges de Freitas H.R."/>
            <person name="Rivello Crivelaro A.L."/>
            <person name="Bueno de Camargo Nunes A."/>
            <person name="dos Santos C.M."/>
            <person name="Palmeira da Silva Rosa D."/>
            <person name="da Silva Padilha D."/>
            <person name="da Silva E."/>
            <person name="Araujo Terra L."/>
            <person name="Soares Mendes V."/>
            <person name="Farinelli L."/>
            <person name="Magalhaes Cruz L."/>
            <person name="Baldani J.I."/>
        </authorList>
    </citation>
    <scope>NUCLEOTIDE SEQUENCE [LARGE SCALE GENOMIC DNA]</scope>
    <source>
        <strain evidence="3 4">CBAmC</strain>
    </source>
</reference>